<evidence type="ECO:0000313" key="11">
    <source>
        <dbReference type="Proteomes" id="UP000008810"/>
    </source>
</evidence>
<dbReference type="Gramene" id="PNT77130">
    <property type="protein sequence ID" value="PNT77130"/>
    <property type="gene ID" value="BRADI_1g58141v3"/>
</dbReference>
<gene>
    <name evidence="9" type="ORF">BRADI_1g58141v3</name>
</gene>
<accession>A0A2K2DS77</accession>
<feature type="domain" description="Protein kinase" evidence="8">
    <location>
        <begin position="1"/>
        <end position="117"/>
    </location>
</feature>
<sequence length="154" mass="17302">MRGTPGYAAPEMWMQAGATEKCDVYSFGIFLFEIIGRRRNFDEAVPESQQWFPKMAWIKYESGVLMEIVGEQDEETAERMCKMAFWCQQPEARPPMSAVVKMLEGEMDIDEPVNPFLHLMAAPVASNLWTTGTSSVNTVPASVNGVYHGNDEIV</sequence>
<keyword evidence="7" id="KW-0325">Glycoprotein</keyword>
<comment type="subcellular location">
    <subcellularLocation>
        <location evidence="1">Membrane</location>
        <topology evidence="1">Single-pass type I membrane protein</topology>
    </subcellularLocation>
</comment>
<dbReference type="Proteomes" id="UP000008810">
    <property type="component" value="Chromosome 1"/>
</dbReference>
<dbReference type="OrthoDB" id="692503at2759"/>
<evidence type="ECO:0000256" key="7">
    <source>
        <dbReference type="ARBA" id="ARBA00023180"/>
    </source>
</evidence>
<evidence type="ECO:0000256" key="1">
    <source>
        <dbReference type="ARBA" id="ARBA00004479"/>
    </source>
</evidence>
<dbReference type="GO" id="GO:0005524">
    <property type="term" value="F:ATP binding"/>
    <property type="evidence" value="ECO:0007669"/>
    <property type="project" value="InterPro"/>
</dbReference>
<dbReference type="InterPro" id="IPR011009">
    <property type="entry name" value="Kinase-like_dom_sf"/>
</dbReference>
<dbReference type="FunCoup" id="A0A2K2DS77">
    <property type="interactions" value="112"/>
</dbReference>
<protein>
    <recommendedName>
        <fullName evidence="8">Protein kinase domain-containing protein</fullName>
    </recommendedName>
</protein>
<keyword evidence="2" id="KW-0723">Serine/threonine-protein kinase</keyword>
<keyword evidence="2" id="KW-0418">Kinase</keyword>
<name>A0A2K2DS77_BRADI</name>
<dbReference type="EMBL" id="CM000880">
    <property type="protein sequence ID" value="PNT77130.1"/>
    <property type="molecule type" value="Genomic_DNA"/>
</dbReference>
<evidence type="ECO:0000256" key="5">
    <source>
        <dbReference type="ARBA" id="ARBA00022989"/>
    </source>
</evidence>
<dbReference type="GO" id="GO:0004674">
    <property type="term" value="F:protein serine/threonine kinase activity"/>
    <property type="evidence" value="ECO:0007669"/>
    <property type="project" value="UniProtKB-KW"/>
</dbReference>
<dbReference type="InterPro" id="IPR045874">
    <property type="entry name" value="LRK10/LRL21-25-like"/>
</dbReference>
<dbReference type="EnsemblPlants" id="PNT77130">
    <property type="protein sequence ID" value="PNT77130"/>
    <property type="gene ID" value="BRADI_1g58141v3"/>
</dbReference>
<dbReference type="PROSITE" id="PS50011">
    <property type="entry name" value="PROTEIN_KINASE_DOM"/>
    <property type="match status" value="1"/>
</dbReference>
<evidence type="ECO:0000313" key="10">
    <source>
        <dbReference type="EnsemblPlants" id="PNT77130"/>
    </source>
</evidence>
<evidence type="ECO:0000256" key="6">
    <source>
        <dbReference type="ARBA" id="ARBA00023136"/>
    </source>
</evidence>
<dbReference type="InParanoid" id="A0A2K2DS77"/>
<dbReference type="PANTHER" id="PTHR27009">
    <property type="entry name" value="RUST RESISTANCE KINASE LR10-RELATED"/>
    <property type="match status" value="1"/>
</dbReference>
<dbReference type="Gene3D" id="1.10.510.10">
    <property type="entry name" value="Transferase(Phosphotransferase) domain 1"/>
    <property type="match status" value="1"/>
</dbReference>
<keyword evidence="3" id="KW-0812">Transmembrane</keyword>
<keyword evidence="6" id="KW-0472">Membrane</keyword>
<reference evidence="9 10" key="1">
    <citation type="journal article" date="2010" name="Nature">
        <title>Genome sequencing and analysis of the model grass Brachypodium distachyon.</title>
        <authorList>
            <consortium name="International Brachypodium Initiative"/>
        </authorList>
    </citation>
    <scope>NUCLEOTIDE SEQUENCE [LARGE SCALE GENOMIC DNA]</scope>
    <source>
        <strain evidence="9 10">Bd21</strain>
    </source>
</reference>
<evidence type="ECO:0000256" key="2">
    <source>
        <dbReference type="ARBA" id="ARBA00022527"/>
    </source>
</evidence>
<reference evidence="10" key="3">
    <citation type="submission" date="2018-08" db="UniProtKB">
        <authorList>
            <consortium name="EnsemblPlants"/>
        </authorList>
    </citation>
    <scope>IDENTIFICATION</scope>
    <source>
        <strain evidence="10">cv. Bd21</strain>
    </source>
</reference>
<keyword evidence="2" id="KW-0808">Transferase</keyword>
<evidence type="ECO:0000259" key="8">
    <source>
        <dbReference type="PROSITE" id="PS50011"/>
    </source>
</evidence>
<keyword evidence="4" id="KW-0732">Signal</keyword>
<dbReference type="ExpressionAtlas" id="A0A2K2DS77">
    <property type="expression patterns" value="differential"/>
</dbReference>
<dbReference type="InterPro" id="IPR001245">
    <property type="entry name" value="Ser-Thr/Tyr_kinase_cat_dom"/>
</dbReference>
<organism evidence="9">
    <name type="scientific">Brachypodium distachyon</name>
    <name type="common">Purple false brome</name>
    <name type="synonym">Trachynia distachya</name>
    <dbReference type="NCBI Taxonomy" id="15368"/>
    <lineage>
        <taxon>Eukaryota</taxon>
        <taxon>Viridiplantae</taxon>
        <taxon>Streptophyta</taxon>
        <taxon>Embryophyta</taxon>
        <taxon>Tracheophyta</taxon>
        <taxon>Spermatophyta</taxon>
        <taxon>Magnoliopsida</taxon>
        <taxon>Liliopsida</taxon>
        <taxon>Poales</taxon>
        <taxon>Poaceae</taxon>
        <taxon>BOP clade</taxon>
        <taxon>Pooideae</taxon>
        <taxon>Stipodae</taxon>
        <taxon>Brachypodieae</taxon>
        <taxon>Brachypodium</taxon>
    </lineage>
</organism>
<proteinExistence type="predicted"/>
<keyword evidence="11" id="KW-1185">Reference proteome</keyword>
<evidence type="ECO:0000256" key="4">
    <source>
        <dbReference type="ARBA" id="ARBA00022729"/>
    </source>
</evidence>
<evidence type="ECO:0000313" key="9">
    <source>
        <dbReference type="EMBL" id="PNT77130.1"/>
    </source>
</evidence>
<dbReference type="GO" id="GO:0016020">
    <property type="term" value="C:membrane"/>
    <property type="evidence" value="ECO:0007669"/>
    <property type="project" value="UniProtKB-SubCell"/>
</dbReference>
<dbReference type="AlphaFoldDB" id="A0A2K2DS77"/>
<keyword evidence="5" id="KW-1133">Transmembrane helix</keyword>
<reference evidence="9" key="2">
    <citation type="submission" date="2017-06" db="EMBL/GenBank/DDBJ databases">
        <title>WGS assembly of Brachypodium distachyon.</title>
        <authorList>
            <consortium name="The International Brachypodium Initiative"/>
            <person name="Lucas S."/>
            <person name="Harmon-Smith M."/>
            <person name="Lail K."/>
            <person name="Tice H."/>
            <person name="Grimwood J."/>
            <person name="Bruce D."/>
            <person name="Barry K."/>
            <person name="Shu S."/>
            <person name="Lindquist E."/>
            <person name="Wang M."/>
            <person name="Pitluck S."/>
            <person name="Vogel J.P."/>
            <person name="Garvin D.F."/>
            <person name="Mockler T.C."/>
            <person name="Schmutz J."/>
            <person name="Rokhsar D."/>
            <person name="Bevan M.W."/>
        </authorList>
    </citation>
    <scope>NUCLEOTIDE SEQUENCE</scope>
    <source>
        <strain evidence="9">Bd21</strain>
    </source>
</reference>
<dbReference type="InterPro" id="IPR000719">
    <property type="entry name" value="Prot_kinase_dom"/>
</dbReference>
<dbReference type="Pfam" id="PF07714">
    <property type="entry name" value="PK_Tyr_Ser-Thr"/>
    <property type="match status" value="1"/>
</dbReference>
<dbReference type="SUPFAM" id="SSF56112">
    <property type="entry name" value="Protein kinase-like (PK-like)"/>
    <property type="match status" value="1"/>
</dbReference>
<evidence type="ECO:0000256" key="3">
    <source>
        <dbReference type="ARBA" id="ARBA00022692"/>
    </source>
</evidence>